<evidence type="ECO:0000313" key="2">
    <source>
        <dbReference type="EMBL" id="ORX71889.1"/>
    </source>
</evidence>
<dbReference type="RefSeq" id="XP_040745313.1">
    <property type="nucleotide sequence ID" value="XM_040883015.1"/>
</dbReference>
<feature type="region of interest" description="Disordered" evidence="1">
    <location>
        <begin position="1"/>
        <end position="112"/>
    </location>
</feature>
<dbReference type="Proteomes" id="UP000193922">
    <property type="component" value="Unassembled WGS sequence"/>
</dbReference>
<sequence length="280" mass="29868">MHKSGHENERPPRQRGSGSKKQLFDPATSTMKPASNRRNRATPAVPTILARPADAPAKTTASNGASRPVQLLVRQHSAPSSQAVPATPAPTRPATSTSGQPRPAPPRVPAEKLFPERALGKKPLISASGRLDLQTARKYLGSVQLSSTGGRHWHAGRGQVPGDGAGWPGRTRAAYSGQIGPWAWTFGWQGPACCWWIRRRCWPPGCVRQACHAARKHEEKRDYANDLQLATLMLQICDTLLVVTDAPACKSAAGAAPGQCSRHGSQYPGPPPALQTSTGS</sequence>
<name>A0A1Y1WED0_9FUNG</name>
<comment type="caution">
    <text evidence="2">The sequence shown here is derived from an EMBL/GenBank/DDBJ whole genome shotgun (WGS) entry which is preliminary data.</text>
</comment>
<proteinExistence type="predicted"/>
<dbReference type="EMBL" id="MCFD01000003">
    <property type="protein sequence ID" value="ORX71889.1"/>
    <property type="molecule type" value="Genomic_DNA"/>
</dbReference>
<feature type="region of interest" description="Disordered" evidence="1">
    <location>
        <begin position="256"/>
        <end position="280"/>
    </location>
</feature>
<dbReference type="AlphaFoldDB" id="A0A1Y1WED0"/>
<feature type="compositionally biased region" description="Basic and acidic residues" evidence="1">
    <location>
        <begin position="1"/>
        <end position="12"/>
    </location>
</feature>
<protein>
    <submittedName>
        <fullName evidence="2">Uncharacterized protein</fullName>
    </submittedName>
</protein>
<organism evidence="2 3">
    <name type="scientific">Linderina pennispora</name>
    <dbReference type="NCBI Taxonomy" id="61395"/>
    <lineage>
        <taxon>Eukaryota</taxon>
        <taxon>Fungi</taxon>
        <taxon>Fungi incertae sedis</taxon>
        <taxon>Zoopagomycota</taxon>
        <taxon>Kickxellomycotina</taxon>
        <taxon>Kickxellomycetes</taxon>
        <taxon>Kickxellales</taxon>
        <taxon>Kickxellaceae</taxon>
        <taxon>Linderina</taxon>
    </lineage>
</organism>
<reference evidence="2 3" key="1">
    <citation type="submission" date="2016-07" db="EMBL/GenBank/DDBJ databases">
        <title>Pervasive Adenine N6-methylation of Active Genes in Fungi.</title>
        <authorList>
            <consortium name="DOE Joint Genome Institute"/>
            <person name="Mondo S.J."/>
            <person name="Dannebaum R.O."/>
            <person name="Kuo R.C."/>
            <person name="Labutti K."/>
            <person name="Haridas S."/>
            <person name="Kuo A."/>
            <person name="Salamov A."/>
            <person name="Ahrendt S.R."/>
            <person name="Lipzen A."/>
            <person name="Sullivan W."/>
            <person name="Andreopoulos W.B."/>
            <person name="Clum A."/>
            <person name="Lindquist E."/>
            <person name="Daum C."/>
            <person name="Ramamoorthy G.K."/>
            <person name="Gryganskyi A."/>
            <person name="Culley D."/>
            <person name="Magnuson J.K."/>
            <person name="James T.Y."/>
            <person name="O'Malley M.A."/>
            <person name="Stajich J.E."/>
            <person name="Spatafora J.W."/>
            <person name="Visel A."/>
            <person name="Grigoriev I.V."/>
        </authorList>
    </citation>
    <scope>NUCLEOTIDE SEQUENCE [LARGE SCALE GENOMIC DNA]</scope>
    <source>
        <strain evidence="2 3">ATCC 12442</strain>
    </source>
</reference>
<keyword evidence="3" id="KW-1185">Reference proteome</keyword>
<dbReference type="GeneID" id="63799663"/>
<evidence type="ECO:0000313" key="3">
    <source>
        <dbReference type="Proteomes" id="UP000193922"/>
    </source>
</evidence>
<accession>A0A1Y1WED0</accession>
<gene>
    <name evidence="2" type="ORF">DL89DRAFT_103156</name>
</gene>
<evidence type="ECO:0000256" key="1">
    <source>
        <dbReference type="SAM" id="MobiDB-lite"/>
    </source>
</evidence>